<dbReference type="RefSeq" id="WP_108547404.1">
    <property type="nucleotide sequence ID" value="NZ_CP028903.1"/>
</dbReference>
<keyword evidence="1" id="KW-1133">Transmembrane helix</keyword>
<sequence>MKGFDDFDRMVMASLCPSGALVLPLLPPDGPAADPAAGVSDDGVLDNGHEDDGLLPLGLGIVSAILLASLAALA</sequence>
<dbReference type="AlphaFoldDB" id="A0A2R4VRQ9"/>
<keyword evidence="1" id="KW-0472">Membrane</keyword>
<proteinExistence type="predicted"/>
<organism evidence="2 3">
    <name type="scientific">Azospirillum humicireducens</name>
    <dbReference type="NCBI Taxonomy" id="1226968"/>
    <lineage>
        <taxon>Bacteria</taxon>
        <taxon>Pseudomonadati</taxon>
        <taxon>Pseudomonadota</taxon>
        <taxon>Alphaproteobacteria</taxon>
        <taxon>Rhodospirillales</taxon>
        <taxon>Azospirillaceae</taxon>
        <taxon>Azospirillum</taxon>
    </lineage>
</organism>
<keyword evidence="2" id="KW-0614">Plasmid</keyword>
<evidence type="ECO:0000313" key="2">
    <source>
        <dbReference type="EMBL" id="AWB07107.1"/>
    </source>
</evidence>
<gene>
    <name evidence="2" type="ORF">A6A40_18710</name>
</gene>
<evidence type="ECO:0000313" key="3">
    <source>
        <dbReference type="Proteomes" id="UP000077405"/>
    </source>
</evidence>
<keyword evidence="1" id="KW-0812">Transmembrane</keyword>
<accession>A0A2R4VRQ9</accession>
<keyword evidence="3" id="KW-1185">Reference proteome</keyword>
<geneLocation type="plasmid" evidence="2 3">
    <name>pYZ2</name>
</geneLocation>
<dbReference type="KEGG" id="ahu:A6A40_18710"/>
<protein>
    <submittedName>
        <fullName evidence="2">Uncharacterized protein</fullName>
    </submittedName>
</protein>
<name>A0A2R4VRQ9_9PROT</name>
<feature type="transmembrane region" description="Helical" evidence="1">
    <location>
        <begin position="54"/>
        <end position="73"/>
    </location>
</feature>
<dbReference type="EMBL" id="CP028903">
    <property type="protein sequence ID" value="AWB07107.1"/>
    <property type="molecule type" value="Genomic_DNA"/>
</dbReference>
<reference evidence="2 3" key="1">
    <citation type="submission" date="2018-04" db="EMBL/GenBank/DDBJ databases">
        <title>Complete genome sequence of the nitrogen-fixing bacterium Azospirillum humicireducens type strain SgZ-5.</title>
        <authorList>
            <person name="Yu Z."/>
        </authorList>
    </citation>
    <scope>NUCLEOTIDE SEQUENCE [LARGE SCALE GENOMIC DNA]</scope>
    <source>
        <strain evidence="2 3">SgZ-5</strain>
        <plasmid evidence="2 3">pYZ2</plasmid>
    </source>
</reference>
<evidence type="ECO:0000256" key="1">
    <source>
        <dbReference type="SAM" id="Phobius"/>
    </source>
</evidence>
<dbReference type="Proteomes" id="UP000077405">
    <property type="component" value="Plasmid pYZ2"/>
</dbReference>